<dbReference type="AlphaFoldDB" id="A0A183IV96"/>
<name>A0A183IV96_9BILA</name>
<gene>
    <name evidence="2" type="ORF">SBAD_LOCUS7543</name>
</gene>
<dbReference type="Proteomes" id="UP000270296">
    <property type="component" value="Unassembled WGS sequence"/>
</dbReference>
<feature type="region of interest" description="Disordered" evidence="1">
    <location>
        <begin position="1"/>
        <end position="21"/>
    </location>
</feature>
<keyword evidence="3" id="KW-1185">Reference proteome</keyword>
<accession>A0A183IV96</accession>
<organism evidence="4">
    <name type="scientific">Soboliphyme baturini</name>
    <dbReference type="NCBI Taxonomy" id="241478"/>
    <lineage>
        <taxon>Eukaryota</taxon>
        <taxon>Metazoa</taxon>
        <taxon>Ecdysozoa</taxon>
        <taxon>Nematoda</taxon>
        <taxon>Enoplea</taxon>
        <taxon>Dorylaimia</taxon>
        <taxon>Dioctophymatida</taxon>
        <taxon>Dioctophymatoidea</taxon>
        <taxon>Soboliphymatidae</taxon>
        <taxon>Soboliphyme</taxon>
    </lineage>
</organism>
<protein>
    <submittedName>
        <fullName evidence="2 4">Uncharacterized protein</fullName>
    </submittedName>
</protein>
<reference evidence="2 3" key="2">
    <citation type="submission" date="2018-11" db="EMBL/GenBank/DDBJ databases">
        <authorList>
            <consortium name="Pathogen Informatics"/>
        </authorList>
    </citation>
    <scope>NUCLEOTIDE SEQUENCE [LARGE SCALE GENOMIC DNA]</scope>
</reference>
<evidence type="ECO:0000313" key="2">
    <source>
        <dbReference type="EMBL" id="VDP13459.1"/>
    </source>
</evidence>
<evidence type="ECO:0000313" key="3">
    <source>
        <dbReference type="Proteomes" id="UP000270296"/>
    </source>
</evidence>
<dbReference type="WBParaSite" id="SBAD_0000783101-mRNA-1">
    <property type="protein sequence ID" value="SBAD_0000783101-mRNA-1"/>
    <property type="gene ID" value="SBAD_0000783101"/>
</dbReference>
<proteinExistence type="predicted"/>
<dbReference type="EMBL" id="UZAM01010722">
    <property type="protein sequence ID" value="VDP13459.1"/>
    <property type="molecule type" value="Genomic_DNA"/>
</dbReference>
<evidence type="ECO:0000313" key="4">
    <source>
        <dbReference type="WBParaSite" id="SBAD_0000783101-mRNA-1"/>
    </source>
</evidence>
<reference evidence="4" key="1">
    <citation type="submission" date="2016-06" db="UniProtKB">
        <authorList>
            <consortium name="WormBaseParasite"/>
        </authorList>
    </citation>
    <scope>IDENTIFICATION</scope>
</reference>
<evidence type="ECO:0000256" key="1">
    <source>
        <dbReference type="SAM" id="MobiDB-lite"/>
    </source>
</evidence>
<sequence>MDRDHLRTVQVPTTDDGQAMKASLPDSFDKSWATSVVRNRVLVISWPKLEEIRTAVMTRKKLTRRRRRQRFILPRMPSTGEHDIRLWQMKTASAGAEGIALATPLGPELDRWKYGADEDTRVRHWCRRCHCRSGGSEHFALIFASSSTLDNPTNDDERRRRHTVDSIDPFSLQPLNVLPNRHHRSPITASSSLNPLVAAVTP</sequence>